<dbReference type="InterPro" id="IPR005302">
    <property type="entry name" value="MoCF_Sase_C"/>
</dbReference>
<evidence type="ECO:0000313" key="2">
    <source>
        <dbReference type="EMBL" id="CAB4939947.1"/>
    </source>
</evidence>
<dbReference type="GO" id="GO:0030170">
    <property type="term" value="F:pyridoxal phosphate binding"/>
    <property type="evidence" value="ECO:0007669"/>
    <property type="project" value="InterPro"/>
</dbReference>
<dbReference type="InterPro" id="IPR011037">
    <property type="entry name" value="Pyrv_Knase-like_insert_dom_sf"/>
</dbReference>
<reference evidence="2" key="1">
    <citation type="submission" date="2020-05" db="EMBL/GenBank/DDBJ databases">
        <authorList>
            <person name="Chiriac C."/>
            <person name="Salcher M."/>
            <person name="Ghai R."/>
            <person name="Kavagutti S V."/>
        </authorList>
    </citation>
    <scope>NUCLEOTIDE SEQUENCE</scope>
</reference>
<sequence>MTVVLGTVAAVLRFPVKSMRGQRLDEGDLGPAGLDGDREWALLDGEDHWVSAKADRGRWRLYDGMLDLATSGAGDAVEVRLPDGRAVRPGTPEADEVLSGHLGRELRFDRGDGGRRWGRHHDAAPLHLVTTATLAALHGDEVGPPGERDALDPLRLRPNLVVDTGAAAGFVEDGWVGTTLEAGGALLRVTDATRRCVMTTRAQADELPRDPTVLGRIGARNGAGAGVYLEVLRPGRVRVGDDLTVLDAGPDIIAG</sequence>
<dbReference type="GO" id="GO:0030151">
    <property type="term" value="F:molybdenum ion binding"/>
    <property type="evidence" value="ECO:0007669"/>
    <property type="project" value="InterPro"/>
</dbReference>
<dbReference type="EMBL" id="CAFBMK010000234">
    <property type="protein sequence ID" value="CAB4939947.1"/>
    <property type="molecule type" value="Genomic_DNA"/>
</dbReference>
<dbReference type="Gene3D" id="2.40.33.20">
    <property type="entry name" value="PK beta-barrel domain-like"/>
    <property type="match status" value="1"/>
</dbReference>
<organism evidence="2">
    <name type="scientific">freshwater metagenome</name>
    <dbReference type="NCBI Taxonomy" id="449393"/>
    <lineage>
        <taxon>unclassified sequences</taxon>
        <taxon>metagenomes</taxon>
        <taxon>ecological metagenomes</taxon>
    </lineage>
</organism>
<dbReference type="AlphaFoldDB" id="A0A6J7JB46"/>
<gene>
    <name evidence="2" type="ORF">UFOPK3564_02887</name>
</gene>
<dbReference type="GO" id="GO:0003824">
    <property type="term" value="F:catalytic activity"/>
    <property type="evidence" value="ECO:0007669"/>
    <property type="project" value="InterPro"/>
</dbReference>
<dbReference type="PROSITE" id="PS51340">
    <property type="entry name" value="MOSC"/>
    <property type="match status" value="1"/>
</dbReference>
<evidence type="ECO:0000259" key="1">
    <source>
        <dbReference type="PROSITE" id="PS51340"/>
    </source>
</evidence>
<dbReference type="Pfam" id="PF03473">
    <property type="entry name" value="MOSC"/>
    <property type="match status" value="1"/>
</dbReference>
<name>A0A6J7JB46_9ZZZZ</name>
<protein>
    <submittedName>
        <fullName evidence="2">Unannotated protein</fullName>
    </submittedName>
</protein>
<dbReference type="Pfam" id="PF03476">
    <property type="entry name" value="MOSC_N"/>
    <property type="match status" value="1"/>
</dbReference>
<proteinExistence type="predicted"/>
<dbReference type="InterPro" id="IPR005303">
    <property type="entry name" value="MOCOS_middle"/>
</dbReference>
<feature type="domain" description="MOSC" evidence="1">
    <location>
        <begin position="84"/>
        <end position="246"/>
    </location>
</feature>
<dbReference type="SUPFAM" id="SSF50800">
    <property type="entry name" value="PK beta-barrel domain-like"/>
    <property type="match status" value="1"/>
</dbReference>
<accession>A0A6J7JB46</accession>